<protein>
    <recommendedName>
        <fullName evidence="2">Retrotransposon gag domain-containing protein</fullName>
    </recommendedName>
</protein>
<evidence type="ECO:0000313" key="3">
    <source>
        <dbReference type="EMBL" id="TXG66575.1"/>
    </source>
</evidence>
<feature type="compositionally biased region" description="Basic and acidic residues" evidence="1">
    <location>
        <begin position="122"/>
        <end position="162"/>
    </location>
</feature>
<dbReference type="EMBL" id="VAHF01000003">
    <property type="protein sequence ID" value="TXG66575.1"/>
    <property type="molecule type" value="Genomic_DNA"/>
</dbReference>
<feature type="domain" description="Retrotransposon gag" evidence="2">
    <location>
        <begin position="36"/>
        <end position="93"/>
    </location>
</feature>
<dbReference type="Pfam" id="PF03732">
    <property type="entry name" value="Retrotrans_gag"/>
    <property type="match status" value="1"/>
</dbReference>
<accession>A0A5C7IBF8</accession>
<evidence type="ECO:0000313" key="4">
    <source>
        <dbReference type="Proteomes" id="UP000323000"/>
    </source>
</evidence>
<reference evidence="4" key="1">
    <citation type="journal article" date="2019" name="Gigascience">
        <title>De novo genome assembly of the endangered Acer yangbiense, a plant species with extremely small populations endemic to Yunnan Province, China.</title>
        <authorList>
            <person name="Yang J."/>
            <person name="Wariss H.M."/>
            <person name="Tao L."/>
            <person name="Zhang R."/>
            <person name="Yun Q."/>
            <person name="Hollingsworth P."/>
            <person name="Dao Z."/>
            <person name="Luo G."/>
            <person name="Guo H."/>
            <person name="Ma Y."/>
            <person name="Sun W."/>
        </authorList>
    </citation>
    <scope>NUCLEOTIDE SEQUENCE [LARGE SCALE GENOMIC DNA]</scope>
    <source>
        <strain evidence="4">cv. Malutang</strain>
    </source>
</reference>
<proteinExistence type="predicted"/>
<dbReference type="AlphaFoldDB" id="A0A5C7IBF8"/>
<evidence type="ECO:0000259" key="2">
    <source>
        <dbReference type="Pfam" id="PF03732"/>
    </source>
</evidence>
<dbReference type="InterPro" id="IPR005162">
    <property type="entry name" value="Retrotrans_gag_dom"/>
</dbReference>
<dbReference type="Gene3D" id="2.40.70.10">
    <property type="entry name" value="Acid Proteases"/>
    <property type="match status" value="1"/>
</dbReference>
<comment type="caution">
    <text evidence="3">The sequence shown here is derived from an EMBL/GenBank/DDBJ whole genome shotgun (WGS) entry which is preliminary data.</text>
</comment>
<gene>
    <name evidence="3" type="ORF">EZV62_007850</name>
</gene>
<sequence length="268" mass="29699">MLPPSFGNLPNYGGDANMVTPSILSPHGMNSRGNSKKQFSPTDAEKKAHGCLRRLKQSGSIHDYVKEFTTLTFEIEDLSDKDHHFLFFMDGLKDWARVELERRNVQDLGTAITDTESPTDLTRSKESKYIHGEGGDKPKDNDRKDDGRSKSPNGDNRRDRPNGGKPTVIKSKSSCFICDEPYWIYAFNGRAVSSTLAKRALMFVGATIKGKRVHAMLDTRATYNFILVDEAKGLGLRVTNEEGVIKAPNSLVKQIDGTVKGITVHLGP</sequence>
<dbReference type="Proteomes" id="UP000323000">
    <property type="component" value="Chromosome 3"/>
</dbReference>
<feature type="region of interest" description="Disordered" evidence="1">
    <location>
        <begin position="109"/>
        <end position="167"/>
    </location>
</feature>
<dbReference type="OrthoDB" id="1939000at2759"/>
<keyword evidence="4" id="KW-1185">Reference proteome</keyword>
<evidence type="ECO:0000256" key="1">
    <source>
        <dbReference type="SAM" id="MobiDB-lite"/>
    </source>
</evidence>
<organism evidence="3 4">
    <name type="scientific">Acer yangbiense</name>
    <dbReference type="NCBI Taxonomy" id="1000413"/>
    <lineage>
        <taxon>Eukaryota</taxon>
        <taxon>Viridiplantae</taxon>
        <taxon>Streptophyta</taxon>
        <taxon>Embryophyta</taxon>
        <taxon>Tracheophyta</taxon>
        <taxon>Spermatophyta</taxon>
        <taxon>Magnoliopsida</taxon>
        <taxon>eudicotyledons</taxon>
        <taxon>Gunneridae</taxon>
        <taxon>Pentapetalae</taxon>
        <taxon>rosids</taxon>
        <taxon>malvids</taxon>
        <taxon>Sapindales</taxon>
        <taxon>Sapindaceae</taxon>
        <taxon>Hippocastanoideae</taxon>
        <taxon>Acereae</taxon>
        <taxon>Acer</taxon>
    </lineage>
</organism>
<feature type="compositionally biased region" description="Polar residues" evidence="1">
    <location>
        <begin position="112"/>
        <end position="121"/>
    </location>
</feature>
<name>A0A5C7IBF8_9ROSI</name>
<dbReference type="InterPro" id="IPR021109">
    <property type="entry name" value="Peptidase_aspartic_dom_sf"/>
</dbReference>